<sequence>MRRWLGSESIIPNMSVTEGQRVVVGVRQGDVQWVAATVRICGPVRFATGEWVGLELDGPQGRNDGSVGGVRYFSVAPQCGLFVRAADLWVPARSVGANRKLIALLENKIRRMVDSRTQLEHRLVDRDRELERLTMEHTELAQRFDDALAGVSVAPQDLQNRYTLVLAERETLIRENKRLGEAVAAAKSQLHTQQTCIAELSKQLDSQEYRDDIVVHLTETNSQLTTHVQSLQQELSGLEHLSARLESMESKYKSRIADLEDQLDRLQTELSTFKMSQQRAQAEADTLSSQLDSLITRELPDREQQIEVLNSQVALLQEQVSKTAIYHDFFHQYMAGTERIPWRDLSPMLSFIRFKLSQSDQPNTERWLRLTILETVVLHCQSLGSVVGVVTVNDLFNIRLWNEQRWEDLTEGIFNWNNVIQCIDRDPLLKCSAAFMVSIYKYVFQNVLPQILQDTDNNALHERYSQLLDLIEKTLTDVKIRNVEIHAGVAPLIDDLVQCLSVMGQETLPSQFQKLETLLKDLVGNPSVNGTPKEFPPKKELPSPEPVLDTLPSPEQDKHYTEELALKEQLIKELGVKIEIMKGKQARTTKQEQLNIALKTKVQNLTKVQKLQEEQLGELRKSNTILRKDLKLSSLKQYHTIPNGALDNYVLQRDTVDRIDLLSEIKDLKGALKDNLSRIASQRRPNLDWLNDDATPPSKSTKRHVHGLQLGKLSLLANGLESFVDQSGVLNTDGDSCSNRKYIALLERNRRNVKNAIHDAIKC</sequence>
<dbReference type="OrthoDB" id="2130750at2759"/>
<evidence type="ECO:0000259" key="3">
    <source>
        <dbReference type="PROSITE" id="PS50245"/>
    </source>
</evidence>
<protein>
    <recommendedName>
        <fullName evidence="3">CAP-Gly domain-containing protein</fullName>
    </recommendedName>
</protein>
<dbReference type="RefSeq" id="XP_022466517.1">
    <property type="nucleotide sequence ID" value="XM_022610197.1"/>
</dbReference>
<dbReference type="OMA" id="TERIPWR"/>
<name>J7S2W1_HUIN7</name>
<keyword evidence="5" id="KW-1185">Reference proteome</keyword>
<dbReference type="STRING" id="1071383.J7S2W1"/>
<evidence type="ECO:0000313" key="5">
    <source>
        <dbReference type="Proteomes" id="UP000006310"/>
    </source>
</evidence>
<proteinExistence type="predicted"/>
<evidence type="ECO:0000256" key="2">
    <source>
        <dbReference type="SAM" id="MobiDB-lite"/>
    </source>
</evidence>
<feature type="region of interest" description="Disordered" evidence="2">
    <location>
        <begin position="526"/>
        <end position="553"/>
    </location>
</feature>
<reference evidence="5" key="2">
    <citation type="submission" date="2012-08" db="EMBL/GenBank/DDBJ databases">
        <title>Genome sequence of Kazachstania naganishii.</title>
        <authorList>
            <person name="Gordon J.L."/>
            <person name="Armisen D."/>
            <person name="Proux-Wera E."/>
            <person name="OhEigeartaigh S.S."/>
            <person name="Byrne K.P."/>
            <person name="Wolfe K.H."/>
        </authorList>
    </citation>
    <scope>NUCLEOTIDE SEQUENCE [LARGE SCALE GENOMIC DNA]</scope>
    <source>
        <strain evidence="5">ATCC MYA-139 / BCRC 22969 / CBS 8797 / CCRC 22969 / KCTC 17520 / NBRC 10181 / NCYC 3082</strain>
    </source>
</reference>
<dbReference type="eggNOG" id="KOG4568">
    <property type="taxonomic scope" value="Eukaryota"/>
</dbReference>
<feature type="coiled-coil region" evidence="1">
    <location>
        <begin position="221"/>
        <end position="319"/>
    </location>
</feature>
<gene>
    <name evidence="4" type="primary">KNAG0J01910</name>
    <name evidence="4" type="ordered locus">KNAG_0J01910</name>
</gene>
<dbReference type="Proteomes" id="UP000006310">
    <property type="component" value="Chromosome 10"/>
</dbReference>
<dbReference type="AlphaFoldDB" id="J7S2W1"/>
<dbReference type="SMART" id="SM01052">
    <property type="entry name" value="CAP_GLY"/>
    <property type="match status" value="1"/>
</dbReference>
<dbReference type="InterPro" id="IPR036859">
    <property type="entry name" value="CAP-Gly_dom_sf"/>
</dbReference>
<reference evidence="4 5" key="1">
    <citation type="journal article" date="2011" name="Proc. Natl. Acad. Sci. U.S.A.">
        <title>Evolutionary erosion of yeast sex chromosomes by mating-type switching accidents.</title>
        <authorList>
            <person name="Gordon J.L."/>
            <person name="Armisen D."/>
            <person name="Proux-Wera E."/>
            <person name="Oheigeartaigh S.S."/>
            <person name="Byrne K.P."/>
            <person name="Wolfe K.H."/>
        </authorList>
    </citation>
    <scope>NUCLEOTIDE SEQUENCE [LARGE SCALE GENOMIC DNA]</scope>
    <source>
        <strain evidence="5">ATCC MYA-139 / BCRC 22969 / CBS 8797 / CCRC 22969 / KCTC 17520 / NBRC 10181 / NCYC 3082</strain>
    </source>
</reference>
<dbReference type="HOGENOM" id="CLU_365646_0_0_1"/>
<dbReference type="Gene3D" id="1.20.5.170">
    <property type="match status" value="1"/>
</dbReference>
<evidence type="ECO:0000256" key="1">
    <source>
        <dbReference type="SAM" id="Coils"/>
    </source>
</evidence>
<feature type="domain" description="CAP-Gly" evidence="3">
    <location>
        <begin position="42"/>
        <end position="84"/>
    </location>
</feature>
<dbReference type="PROSITE" id="PS50245">
    <property type="entry name" value="CAP_GLY_2"/>
    <property type="match status" value="1"/>
</dbReference>
<feature type="coiled-coil region" evidence="1">
    <location>
        <begin position="102"/>
        <end position="136"/>
    </location>
</feature>
<dbReference type="SUPFAM" id="SSF74924">
    <property type="entry name" value="Cap-Gly domain"/>
    <property type="match status" value="1"/>
</dbReference>
<organism evidence="4 5">
    <name type="scientific">Huiozyma naganishii (strain ATCC MYA-139 / BCRC 22969 / CBS 8797 / KCTC 17520 / NBRC 10181 / NCYC 3082 / Yp74L-3)</name>
    <name type="common">Yeast</name>
    <name type="synonym">Kazachstania naganishii</name>
    <dbReference type="NCBI Taxonomy" id="1071383"/>
    <lineage>
        <taxon>Eukaryota</taxon>
        <taxon>Fungi</taxon>
        <taxon>Dikarya</taxon>
        <taxon>Ascomycota</taxon>
        <taxon>Saccharomycotina</taxon>
        <taxon>Saccharomycetes</taxon>
        <taxon>Saccharomycetales</taxon>
        <taxon>Saccharomycetaceae</taxon>
        <taxon>Huiozyma</taxon>
    </lineage>
</organism>
<dbReference type="KEGG" id="kng:KNAG_0J01910"/>
<evidence type="ECO:0000313" key="4">
    <source>
        <dbReference type="EMBL" id="CCK72272.1"/>
    </source>
</evidence>
<accession>J7S2W1</accession>
<dbReference type="Pfam" id="PF01302">
    <property type="entry name" value="CAP_GLY"/>
    <property type="match status" value="1"/>
</dbReference>
<dbReference type="InterPro" id="IPR000938">
    <property type="entry name" value="CAP-Gly_domain"/>
</dbReference>
<dbReference type="Gene3D" id="2.30.30.190">
    <property type="entry name" value="CAP Gly-rich-like domain"/>
    <property type="match status" value="1"/>
</dbReference>
<dbReference type="GeneID" id="34528027"/>
<keyword evidence="1" id="KW-0175">Coiled coil</keyword>
<dbReference type="PANTHER" id="PTHR18916">
    <property type="entry name" value="DYNACTIN 1-RELATED MICROTUBULE-BINDING"/>
    <property type="match status" value="1"/>
</dbReference>
<dbReference type="EMBL" id="HE978323">
    <property type="protein sequence ID" value="CCK72272.1"/>
    <property type="molecule type" value="Genomic_DNA"/>
</dbReference>